<evidence type="ECO:0000256" key="1">
    <source>
        <dbReference type="ARBA" id="ARBA00001974"/>
    </source>
</evidence>
<dbReference type="Proteomes" id="UP000054023">
    <property type="component" value="Unassembled WGS sequence"/>
</dbReference>
<name>A0A0W8IK37_9MICC</name>
<evidence type="ECO:0000313" key="6">
    <source>
        <dbReference type="Proteomes" id="UP000054023"/>
    </source>
</evidence>
<organism evidence="5 6">
    <name type="scientific">Nesterenkonia jeotgali</name>
    <dbReference type="NCBI Taxonomy" id="317018"/>
    <lineage>
        <taxon>Bacteria</taxon>
        <taxon>Bacillati</taxon>
        <taxon>Actinomycetota</taxon>
        <taxon>Actinomycetes</taxon>
        <taxon>Micrococcales</taxon>
        <taxon>Micrococcaceae</taxon>
        <taxon>Nesterenkonia</taxon>
    </lineage>
</organism>
<protein>
    <submittedName>
        <fullName evidence="5">Monoamine oxidase</fullName>
    </submittedName>
</protein>
<dbReference type="RefSeq" id="WP_058887197.1">
    <property type="nucleotide sequence ID" value="NZ_LQBM01000001.1"/>
</dbReference>
<evidence type="ECO:0000256" key="3">
    <source>
        <dbReference type="PIRSR" id="PIRSR601613-1"/>
    </source>
</evidence>
<evidence type="ECO:0000256" key="2">
    <source>
        <dbReference type="ARBA" id="ARBA00023002"/>
    </source>
</evidence>
<dbReference type="SUPFAM" id="SSF51905">
    <property type="entry name" value="FAD/NAD(P)-binding domain"/>
    <property type="match status" value="1"/>
</dbReference>
<dbReference type="AlphaFoldDB" id="A0A0W8IK37"/>
<dbReference type="GO" id="GO:0016491">
    <property type="term" value="F:oxidoreductase activity"/>
    <property type="evidence" value="ECO:0007669"/>
    <property type="project" value="UniProtKB-KW"/>
</dbReference>
<dbReference type="STRING" id="317018.AVL63_07260"/>
<gene>
    <name evidence="5" type="ORF">AVL63_07260</name>
</gene>
<keyword evidence="2" id="KW-0560">Oxidoreductase</keyword>
<dbReference type="EMBL" id="LQBM01000001">
    <property type="protein sequence ID" value="KUG60211.1"/>
    <property type="molecule type" value="Genomic_DNA"/>
</dbReference>
<dbReference type="PANTHER" id="PTHR42841">
    <property type="entry name" value="AMINE OXIDASE"/>
    <property type="match status" value="1"/>
</dbReference>
<dbReference type="Gene3D" id="3.50.50.60">
    <property type="entry name" value="FAD/NAD(P)-binding domain"/>
    <property type="match status" value="1"/>
</dbReference>
<accession>A0A0W8IK37</accession>
<evidence type="ECO:0000259" key="4">
    <source>
        <dbReference type="Pfam" id="PF01593"/>
    </source>
</evidence>
<dbReference type="InterPro" id="IPR002937">
    <property type="entry name" value="Amino_oxidase"/>
</dbReference>
<feature type="binding site" evidence="3">
    <location>
        <begin position="32"/>
        <end position="33"/>
    </location>
    <ligand>
        <name>FAD</name>
        <dbReference type="ChEBI" id="CHEBI:57692"/>
    </ligand>
</feature>
<dbReference type="Pfam" id="PF01593">
    <property type="entry name" value="Amino_oxidase"/>
    <property type="match status" value="1"/>
</dbReference>
<evidence type="ECO:0000313" key="5">
    <source>
        <dbReference type="EMBL" id="KUG60211.1"/>
    </source>
</evidence>
<sequence length="418" mass="45265">MDTDVIVIGAGLAGLQCARRLQRNGHRVTVLEAADAVGGRVRTDLIDGFRCDRGFQVLNPAYPAVRDWIDLDALGLQKFGVGAVIRTARSTTTLAHPLRHPQHALATLGSRHTPLQDLIGLARWIAPSLRQPPTGPRPQQDQTLSASFDAAGFTGRLRRDVLETFLAGVLADSSGQSSANYVRLLVRYFALGTPGLPREGMQALPEQMAQWLHDPVRLHTPAREIMHTADGVQVGTDAGPLRARAAVVAVAPQQLHELTEAPALPTHGLTTWWFRAPELPQHGKFLMLDATRRGGGPAGPIWNTAVVSQAAPSYAPEGQHLVQATTLLDRPDGLAEEAVVRRDLERLYQVSTADWELLTHHIVEHTLPVQPPPLREASPQQVGERVLIVGDHRDHGSLQGALVSGDQAARSVTRLLTG</sequence>
<dbReference type="InterPro" id="IPR001613">
    <property type="entry name" value="Flavin_amine_oxidase"/>
</dbReference>
<comment type="caution">
    <text evidence="5">The sequence shown here is derived from an EMBL/GenBank/DDBJ whole genome shotgun (WGS) entry which is preliminary data.</text>
</comment>
<reference evidence="6" key="1">
    <citation type="submission" date="2015-12" db="EMBL/GenBank/DDBJ databases">
        <authorList>
            <person name="Nair G.R."/>
            <person name="Kaur G."/>
            <person name="Mayilraj S."/>
        </authorList>
    </citation>
    <scope>NUCLEOTIDE SEQUENCE [LARGE SCALE GENOMIC DNA]</scope>
    <source>
        <strain evidence="6">CD08_7</strain>
    </source>
</reference>
<proteinExistence type="predicted"/>
<dbReference type="PRINTS" id="PR00757">
    <property type="entry name" value="AMINEOXDASEF"/>
</dbReference>
<dbReference type="OrthoDB" id="9767561at2"/>
<keyword evidence="6" id="KW-1185">Reference proteome</keyword>
<feature type="domain" description="Amine oxidase" evidence="4">
    <location>
        <begin position="12"/>
        <end position="412"/>
    </location>
</feature>
<dbReference type="InterPro" id="IPR036188">
    <property type="entry name" value="FAD/NAD-bd_sf"/>
</dbReference>
<comment type="cofactor">
    <cofactor evidence="1">
        <name>FAD</name>
        <dbReference type="ChEBI" id="CHEBI:57692"/>
    </cofactor>
</comment>